<evidence type="ECO:0000256" key="4">
    <source>
        <dbReference type="ARBA" id="ARBA00022692"/>
    </source>
</evidence>
<feature type="transmembrane region" description="Helical" evidence="8">
    <location>
        <begin position="318"/>
        <end position="335"/>
    </location>
</feature>
<comment type="similarity">
    <text evidence="2 7">Belongs to the major facilitator superfamily. Sugar transporter (TC 2.A.1.1) family.</text>
</comment>
<evidence type="ECO:0000259" key="9">
    <source>
        <dbReference type="PROSITE" id="PS50850"/>
    </source>
</evidence>
<feature type="transmembrane region" description="Helical" evidence="8">
    <location>
        <begin position="381"/>
        <end position="403"/>
    </location>
</feature>
<dbReference type="Gene3D" id="1.20.1250.20">
    <property type="entry name" value="MFS general substrate transporter like domains"/>
    <property type="match status" value="1"/>
</dbReference>
<feature type="transmembrane region" description="Helical" evidence="8">
    <location>
        <begin position="50"/>
        <end position="70"/>
    </location>
</feature>
<dbReference type="InterPro" id="IPR050360">
    <property type="entry name" value="MFS_Sugar_Transporters"/>
</dbReference>
<feature type="domain" description="Major facilitator superfamily (MFS) profile" evidence="9">
    <location>
        <begin position="57"/>
        <end position="505"/>
    </location>
</feature>
<dbReference type="EMBL" id="CABFNS010000742">
    <property type="protein sequence ID" value="VUC26004.1"/>
    <property type="molecule type" value="Genomic_DNA"/>
</dbReference>
<evidence type="ECO:0000256" key="3">
    <source>
        <dbReference type="ARBA" id="ARBA00022448"/>
    </source>
</evidence>
<dbReference type="Pfam" id="PF00083">
    <property type="entry name" value="Sugar_tr"/>
    <property type="match status" value="1"/>
</dbReference>
<feature type="transmembrane region" description="Helical" evidence="8">
    <location>
        <begin position="168"/>
        <end position="185"/>
    </location>
</feature>
<dbReference type="Proteomes" id="UP000766486">
    <property type="component" value="Unassembled WGS sequence"/>
</dbReference>
<keyword evidence="4 8" id="KW-0812">Transmembrane</keyword>
<evidence type="ECO:0000256" key="8">
    <source>
        <dbReference type="SAM" id="Phobius"/>
    </source>
</evidence>
<dbReference type="NCBIfam" id="TIGR00879">
    <property type="entry name" value="SP"/>
    <property type="match status" value="1"/>
</dbReference>
<dbReference type="PROSITE" id="PS00217">
    <property type="entry name" value="SUGAR_TRANSPORT_2"/>
    <property type="match status" value="1"/>
</dbReference>
<feature type="transmembrane region" description="Helical" evidence="8">
    <location>
        <begin position="228"/>
        <end position="249"/>
    </location>
</feature>
<feature type="transmembrane region" description="Helical" evidence="8">
    <location>
        <begin position="355"/>
        <end position="374"/>
    </location>
</feature>
<feature type="transmembrane region" description="Helical" evidence="8">
    <location>
        <begin position="138"/>
        <end position="156"/>
    </location>
</feature>
<proteinExistence type="inferred from homology"/>
<dbReference type="SUPFAM" id="SSF103473">
    <property type="entry name" value="MFS general substrate transporter"/>
    <property type="match status" value="1"/>
</dbReference>
<evidence type="ECO:0000256" key="5">
    <source>
        <dbReference type="ARBA" id="ARBA00022989"/>
    </source>
</evidence>
<dbReference type="InterPro" id="IPR036259">
    <property type="entry name" value="MFS_trans_sf"/>
</dbReference>
<dbReference type="PROSITE" id="PS50850">
    <property type="entry name" value="MFS"/>
    <property type="match status" value="1"/>
</dbReference>
<keyword evidence="11" id="KW-1185">Reference proteome</keyword>
<protein>
    <recommendedName>
        <fullName evidence="9">Major facilitator superfamily (MFS) profile domain-containing protein</fullName>
    </recommendedName>
</protein>
<evidence type="ECO:0000313" key="11">
    <source>
        <dbReference type="Proteomes" id="UP000766486"/>
    </source>
</evidence>
<accession>A0ABY6U7H4</accession>
<feature type="transmembrane region" description="Helical" evidence="8">
    <location>
        <begin position="106"/>
        <end position="126"/>
    </location>
</feature>
<keyword evidence="6 8" id="KW-0472">Membrane</keyword>
<dbReference type="PANTHER" id="PTHR48022:SF83">
    <property type="entry name" value="MAJOR FACILITATOR SUPERFAMILY (MFS) PROFILE DOMAIN-CONTAINING PROTEIN"/>
    <property type="match status" value="1"/>
</dbReference>
<keyword evidence="5 8" id="KW-1133">Transmembrane helix</keyword>
<feature type="transmembrane region" description="Helical" evidence="8">
    <location>
        <begin position="197"/>
        <end position="216"/>
    </location>
</feature>
<organism evidence="10 11">
    <name type="scientific">Bionectria ochroleuca</name>
    <name type="common">Gliocladium roseum</name>
    <dbReference type="NCBI Taxonomy" id="29856"/>
    <lineage>
        <taxon>Eukaryota</taxon>
        <taxon>Fungi</taxon>
        <taxon>Dikarya</taxon>
        <taxon>Ascomycota</taxon>
        <taxon>Pezizomycotina</taxon>
        <taxon>Sordariomycetes</taxon>
        <taxon>Hypocreomycetidae</taxon>
        <taxon>Hypocreales</taxon>
        <taxon>Bionectriaceae</taxon>
        <taxon>Clonostachys</taxon>
    </lineage>
</organism>
<evidence type="ECO:0000313" key="10">
    <source>
        <dbReference type="EMBL" id="VUC26004.1"/>
    </source>
</evidence>
<feature type="transmembrane region" description="Helical" evidence="8">
    <location>
        <begin position="409"/>
        <end position="433"/>
    </location>
</feature>
<feature type="transmembrane region" description="Helical" evidence="8">
    <location>
        <begin position="454"/>
        <end position="471"/>
    </location>
</feature>
<name>A0ABY6U7H4_BIOOC</name>
<reference evidence="10 11" key="1">
    <citation type="submission" date="2019-06" db="EMBL/GenBank/DDBJ databases">
        <authorList>
            <person name="Broberg M."/>
        </authorList>
    </citation>
    <scope>NUCLEOTIDE SEQUENCE [LARGE SCALE GENOMIC DNA]</scope>
</reference>
<comment type="caution">
    <text evidence="10">The sequence shown here is derived from an EMBL/GenBank/DDBJ whole genome shotgun (WGS) entry which is preliminary data.</text>
</comment>
<evidence type="ECO:0000256" key="1">
    <source>
        <dbReference type="ARBA" id="ARBA00004141"/>
    </source>
</evidence>
<feature type="transmembrane region" description="Helical" evidence="8">
    <location>
        <begin position="483"/>
        <end position="499"/>
    </location>
</feature>
<sequence length="543" mass="60931">MEKEEPVTVHHLDKLKEKPDVHEARQKLNADAQESAELAHSLSISDAIRAYPMALFWCFAISMCIIMEGYDQILVPSLFAYPTFQKKYGEFVDYGSDGQPRYQLTAAWQAGLGNAAVVGAFAGTLINGYVVDIFGHRHVLQASLIAMIGSIFITFFSNTVSVLCVGQLIAGVPWGIFATVAPAYASECLPMKLRVYLTSWANMCFCIGQLIAAGVLRGLSGRTDEWGFRIPFALQWVWPVILIPLLYFAPNSPWHEVRKGRIQNAESNLRRLQKSSTGIDVSKTLAEIIHTNDFEQEMSVGTTYWDCFKGVERRRTEIACMAFVGQVLSGSNFAYNSSYFFEQLGLGTSTVYSLSIGGLALAFLGTLINWFFCMPYFGRRFLYISGMASMSIVLVTIGILNVWRSRTSVIYAQAGLAMFWNLLFDMTVGQLGWAIPAEIGSTRLRQKTICLARVSYYLVNIVAGVLQPYFMNPSAWNLRGYTGFFWGATGFFVFVWAYFRLPESKDRTYEELDMLFSMKVNARKFKQTDVNLYSGGERETAAK</sequence>
<dbReference type="InterPro" id="IPR003663">
    <property type="entry name" value="Sugar/inositol_transpt"/>
</dbReference>
<evidence type="ECO:0000256" key="6">
    <source>
        <dbReference type="ARBA" id="ARBA00023136"/>
    </source>
</evidence>
<dbReference type="InterPro" id="IPR005828">
    <property type="entry name" value="MFS_sugar_transport-like"/>
</dbReference>
<evidence type="ECO:0000256" key="7">
    <source>
        <dbReference type="RuleBase" id="RU003346"/>
    </source>
</evidence>
<keyword evidence="3 7" id="KW-0813">Transport</keyword>
<dbReference type="InterPro" id="IPR005829">
    <property type="entry name" value="Sugar_transporter_CS"/>
</dbReference>
<comment type="subcellular location">
    <subcellularLocation>
        <location evidence="1">Membrane</location>
        <topology evidence="1">Multi-pass membrane protein</topology>
    </subcellularLocation>
</comment>
<evidence type="ECO:0000256" key="2">
    <source>
        <dbReference type="ARBA" id="ARBA00010992"/>
    </source>
</evidence>
<gene>
    <name evidence="10" type="ORF">CLO192961_LOCUS179503</name>
</gene>
<dbReference type="InterPro" id="IPR020846">
    <property type="entry name" value="MFS_dom"/>
</dbReference>
<dbReference type="PANTHER" id="PTHR48022">
    <property type="entry name" value="PLASTIDIC GLUCOSE TRANSPORTER 4"/>
    <property type="match status" value="1"/>
</dbReference>